<dbReference type="PANTHER" id="PTHR31851">
    <property type="entry name" value="FE(2+)/MN(2+) TRANSPORTER PCL1"/>
    <property type="match status" value="1"/>
</dbReference>
<gene>
    <name evidence="7" type="ORF">D641_0109415</name>
</gene>
<comment type="caution">
    <text evidence="7">The sequence shown here is derived from an EMBL/GenBank/DDBJ whole genome shotgun (WGS) entry which is preliminary data.</text>
</comment>
<evidence type="ECO:0008006" key="9">
    <source>
        <dbReference type="Google" id="ProtNLM"/>
    </source>
</evidence>
<dbReference type="HOGENOM" id="CLU_038957_3_0_11"/>
<feature type="transmembrane region" description="Helical" evidence="6">
    <location>
        <begin position="186"/>
        <end position="209"/>
    </location>
</feature>
<dbReference type="AlphaFoldDB" id="A0A022KTH2"/>
<accession>A0A022KTH2</accession>
<feature type="transmembrane region" description="Helical" evidence="6">
    <location>
        <begin position="247"/>
        <end position="268"/>
    </location>
</feature>
<comment type="subcellular location">
    <subcellularLocation>
        <location evidence="1">Endomembrane system</location>
        <topology evidence="1">Multi-pass membrane protein</topology>
    </subcellularLocation>
</comment>
<protein>
    <recommendedName>
        <fullName evidence="9">VIT family protein</fullName>
    </recommendedName>
</protein>
<dbReference type="InterPro" id="IPR008217">
    <property type="entry name" value="Ccc1_fam"/>
</dbReference>
<organism evidence="7 8">
    <name type="scientific">Brachybacterium muris UCD-AY4</name>
    <dbReference type="NCBI Taxonomy" id="1249481"/>
    <lineage>
        <taxon>Bacteria</taxon>
        <taxon>Bacillati</taxon>
        <taxon>Actinomycetota</taxon>
        <taxon>Actinomycetes</taxon>
        <taxon>Micrococcales</taxon>
        <taxon>Dermabacteraceae</taxon>
        <taxon>Brachybacterium</taxon>
    </lineage>
</organism>
<dbReference type="Gene3D" id="1.20.1170.10">
    <property type="match status" value="1"/>
</dbReference>
<dbReference type="GO" id="GO:0012505">
    <property type="term" value="C:endomembrane system"/>
    <property type="evidence" value="ECO:0007669"/>
    <property type="project" value="UniProtKB-SubCell"/>
</dbReference>
<keyword evidence="2 6" id="KW-0812">Transmembrane</keyword>
<evidence type="ECO:0000313" key="8">
    <source>
        <dbReference type="Proteomes" id="UP000019754"/>
    </source>
</evidence>
<dbReference type="GO" id="GO:0005384">
    <property type="term" value="F:manganese ion transmembrane transporter activity"/>
    <property type="evidence" value="ECO:0007669"/>
    <property type="project" value="InterPro"/>
</dbReference>
<feature type="transmembrane region" description="Helical" evidence="6">
    <location>
        <begin position="216"/>
        <end position="235"/>
    </location>
</feature>
<evidence type="ECO:0000256" key="5">
    <source>
        <dbReference type="SAM" id="MobiDB-lite"/>
    </source>
</evidence>
<dbReference type="CDD" id="cd02432">
    <property type="entry name" value="Nodulin-21_like_1"/>
    <property type="match status" value="1"/>
</dbReference>
<dbReference type="GO" id="GO:0030026">
    <property type="term" value="P:intracellular manganese ion homeostasis"/>
    <property type="evidence" value="ECO:0007669"/>
    <property type="project" value="InterPro"/>
</dbReference>
<evidence type="ECO:0000256" key="1">
    <source>
        <dbReference type="ARBA" id="ARBA00004127"/>
    </source>
</evidence>
<name>A0A022KTH2_9MICO</name>
<evidence type="ECO:0000256" key="6">
    <source>
        <dbReference type="SAM" id="Phobius"/>
    </source>
</evidence>
<reference evidence="7 8" key="1">
    <citation type="journal article" date="2013" name="Genome Announc.">
        <title>Draft genome sequence of an Actinobacterium, Brachybacterium muris strain UCD-AY4.</title>
        <authorList>
            <person name="Lo J.R."/>
            <person name="Lang J.M."/>
            <person name="Darling A.E."/>
            <person name="Eisen J.A."/>
            <person name="Coil D.A."/>
        </authorList>
    </citation>
    <scope>NUCLEOTIDE SEQUENCE [LARGE SCALE GENOMIC DNA]</scope>
    <source>
        <strain evidence="7 8">UCD-AY4</strain>
    </source>
</reference>
<proteinExistence type="predicted"/>
<evidence type="ECO:0000256" key="3">
    <source>
        <dbReference type="ARBA" id="ARBA00022989"/>
    </source>
</evidence>
<dbReference type="OrthoDB" id="188924at2"/>
<keyword evidence="4 6" id="KW-0472">Membrane</keyword>
<keyword evidence="3 6" id="KW-1133">Transmembrane helix</keyword>
<evidence type="ECO:0000256" key="4">
    <source>
        <dbReference type="ARBA" id="ARBA00023136"/>
    </source>
</evidence>
<evidence type="ECO:0000256" key="2">
    <source>
        <dbReference type="ARBA" id="ARBA00022692"/>
    </source>
</evidence>
<dbReference type="Pfam" id="PF01988">
    <property type="entry name" value="VIT1"/>
    <property type="match status" value="1"/>
</dbReference>
<feature type="region of interest" description="Disordered" evidence="5">
    <location>
        <begin position="1"/>
        <end position="49"/>
    </location>
</feature>
<dbReference type="Proteomes" id="UP000019754">
    <property type="component" value="Unassembled WGS sequence"/>
</dbReference>
<dbReference type="EMBL" id="AORC01000010">
    <property type="protein sequence ID" value="EYT49165.1"/>
    <property type="molecule type" value="Genomic_DNA"/>
</dbReference>
<keyword evidence="8" id="KW-1185">Reference proteome</keyword>
<evidence type="ECO:0000313" key="7">
    <source>
        <dbReference type="EMBL" id="EYT49165.1"/>
    </source>
</evidence>
<dbReference type="RefSeq" id="WP_017823410.1">
    <property type="nucleotide sequence ID" value="NZ_AORC01000010.1"/>
</dbReference>
<sequence length="274" mass="27549">MNTTGPAFETAPVTDPSTTPTAVEAGTVPASGGGQGAQGEAPSARRETGYQQRLNQLRAAVLGANDGIVSVAATVVGVAGATTATGPVLAAGAAALAGGAVSMALGEYVSVSSQSDSENAKIAAAKRELEQDETAARKELAAHWHEQGLTPETAEQVATELHRRNALGARLSIEGDIDPDDIVSPWHAAIASFLAFFVGALLPLAAILLPPPDLRIPVTFASTLLALALTGWIAAKVGEANPVRASLRVVIGGALALGVTFAIGSLLGQAGLNI</sequence>